<comment type="caution">
    <text evidence="1">The sequence shown here is derived from an EMBL/GenBank/DDBJ whole genome shotgun (WGS) entry which is preliminary data.</text>
</comment>
<sequence>MTVGFTAGCAVTDDFWDWIKGDCSTKKETKWGCLLSIPNLSPCFRIFLGRRRSFGMEYHTREHSEMNSSLTGVPLDKRTLRLLILMNSIESAFIVGCSWVNTNKIASVLKGISGFSV</sequence>
<name>A0AAV4U5X8_9ARAC</name>
<evidence type="ECO:0000313" key="2">
    <source>
        <dbReference type="Proteomes" id="UP001054837"/>
    </source>
</evidence>
<gene>
    <name evidence="1" type="ORF">CDAR_50981</name>
</gene>
<keyword evidence="2" id="KW-1185">Reference proteome</keyword>
<proteinExistence type="predicted"/>
<organism evidence="1 2">
    <name type="scientific">Caerostris darwini</name>
    <dbReference type="NCBI Taxonomy" id="1538125"/>
    <lineage>
        <taxon>Eukaryota</taxon>
        <taxon>Metazoa</taxon>
        <taxon>Ecdysozoa</taxon>
        <taxon>Arthropoda</taxon>
        <taxon>Chelicerata</taxon>
        <taxon>Arachnida</taxon>
        <taxon>Araneae</taxon>
        <taxon>Araneomorphae</taxon>
        <taxon>Entelegynae</taxon>
        <taxon>Araneoidea</taxon>
        <taxon>Araneidae</taxon>
        <taxon>Caerostris</taxon>
    </lineage>
</organism>
<protein>
    <submittedName>
        <fullName evidence="1">Uncharacterized protein</fullName>
    </submittedName>
</protein>
<accession>A0AAV4U5X8</accession>
<dbReference type="AlphaFoldDB" id="A0AAV4U5X8"/>
<dbReference type="EMBL" id="BPLQ01010742">
    <property type="protein sequence ID" value="GIY53150.1"/>
    <property type="molecule type" value="Genomic_DNA"/>
</dbReference>
<reference evidence="1 2" key="1">
    <citation type="submission" date="2021-06" db="EMBL/GenBank/DDBJ databases">
        <title>Caerostris darwini draft genome.</title>
        <authorList>
            <person name="Kono N."/>
            <person name="Arakawa K."/>
        </authorList>
    </citation>
    <scope>NUCLEOTIDE SEQUENCE [LARGE SCALE GENOMIC DNA]</scope>
</reference>
<dbReference type="Proteomes" id="UP001054837">
    <property type="component" value="Unassembled WGS sequence"/>
</dbReference>
<evidence type="ECO:0000313" key="1">
    <source>
        <dbReference type="EMBL" id="GIY53150.1"/>
    </source>
</evidence>